<dbReference type="RefSeq" id="WP_270078810.1">
    <property type="nucleotide sequence ID" value="NZ_CP115174.1"/>
</dbReference>
<sequence length="53" mass="5747">MTGDAIDLAVAEAEGRHDLVLLGEQHEGGQRDSGERNKGESDRSKNMDHDVIS</sequence>
<accession>A0ABY7NUU2</accession>
<gene>
    <name evidence="2" type="ORF">PBT88_08780</name>
</gene>
<keyword evidence="3" id="KW-1185">Reference proteome</keyword>
<evidence type="ECO:0000256" key="1">
    <source>
        <dbReference type="SAM" id="MobiDB-lite"/>
    </source>
</evidence>
<dbReference type="EMBL" id="CP115174">
    <property type="protein sequence ID" value="WBO24181.1"/>
    <property type="molecule type" value="Genomic_DNA"/>
</dbReference>
<feature type="region of interest" description="Disordered" evidence="1">
    <location>
        <begin position="20"/>
        <end position="53"/>
    </location>
</feature>
<organism evidence="2 3">
    <name type="scientific">Sphingomonas abietis</name>
    <dbReference type="NCBI Taxonomy" id="3012344"/>
    <lineage>
        <taxon>Bacteria</taxon>
        <taxon>Pseudomonadati</taxon>
        <taxon>Pseudomonadota</taxon>
        <taxon>Alphaproteobacteria</taxon>
        <taxon>Sphingomonadales</taxon>
        <taxon>Sphingomonadaceae</taxon>
        <taxon>Sphingomonas</taxon>
    </lineage>
</organism>
<protein>
    <submittedName>
        <fullName evidence="2">Uncharacterized protein</fullName>
    </submittedName>
</protein>
<evidence type="ECO:0000313" key="3">
    <source>
        <dbReference type="Proteomes" id="UP001210865"/>
    </source>
</evidence>
<dbReference type="Proteomes" id="UP001210865">
    <property type="component" value="Chromosome"/>
</dbReference>
<evidence type="ECO:0000313" key="2">
    <source>
        <dbReference type="EMBL" id="WBO24181.1"/>
    </source>
</evidence>
<proteinExistence type="predicted"/>
<reference evidence="2 3" key="1">
    <citation type="submission" date="2022-12" db="EMBL/GenBank/DDBJ databases">
        <title>Sphingomonas abieness sp. nov., an endophytic bacterium isolated from Abies koreana.</title>
        <authorList>
            <person name="Jiang L."/>
            <person name="Lee J."/>
        </authorList>
    </citation>
    <scope>NUCLEOTIDE SEQUENCE [LARGE SCALE GENOMIC DNA]</scope>
    <source>
        <strain evidence="3">PAMB 00755</strain>
    </source>
</reference>
<name>A0ABY7NUU2_9SPHN</name>